<keyword evidence="1 3" id="KW-0413">Isomerase</keyword>
<evidence type="ECO:0000313" key="4">
    <source>
        <dbReference type="Proteomes" id="UP000656274"/>
    </source>
</evidence>
<evidence type="ECO:0000259" key="2">
    <source>
        <dbReference type="PROSITE" id="PS50198"/>
    </source>
</evidence>
<dbReference type="EMBL" id="JADFTZ010000003">
    <property type="protein sequence ID" value="MBE9576615.1"/>
    <property type="molecule type" value="Genomic_DNA"/>
</dbReference>
<dbReference type="InterPro" id="IPR046357">
    <property type="entry name" value="PPIase_dom_sf"/>
</dbReference>
<keyword evidence="1" id="KW-0697">Rotamase</keyword>
<dbReference type="PROSITE" id="PS50198">
    <property type="entry name" value="PPIC_PPIASE_2"/>
    <property type="match status" value="1"/>
</dbReference>
<evidence type="ECO:0000313" key="3">
    <source>
        <dbReference type="EMBL" id="MBE9576615.1"/>
    </source>
</evidence>
<proteinExistence type="predicted"/>
<keyword evidence="4" id="KW-1185">Reference proteome</keyword>
<reference evidence="3 4" key="1">
    <citation type="submission" date="2020-10" db="EMBL/GenBank/DDBJ databases">
        <title>The genome sequence of Flavobacterium aquaticum 1Y8A.</title>
        <authorList>
            <person name="Liu Y."/>
        </authorList>
    </citation>
    <scope>NUCLEOTIDE SEQUENCE [LARGE SCALE GENOMIC DNA]</scope>
    <source>
        <strain evidence="3 4">1Y8A</strain>
    </source>
</reference>
<dbReference type="Proteomes" id="UP000656274">
    <property type="component" value="Unassembled WGS sequence"/>
</dbReference>
<accession>A0ABR9WS25</accession>
<dbReference type="SUPFAM" id="SSF54534">
    <property type="entry name" value="FKBP-like"/>
    <property type="match status" value="1"/>
</dbReference>
<organism evidence="3 4">
    <name type="scientific">Flavobacterium proteolyticum</name>
    <dbReference type="NCBI Taxonomy" id="2911683"/>
    <lineage>
        <taxon>Bacteria</taxon>
        <taxon>Pseudomonadati</taxon>
        <taxon>Bacteroidota</taxon>
        <taxon>Flavobacteriia</taxon>
        <taxon>Flavobacteriales</taxon>
        <taxon>Flavobacteriaceae</taxon>
        <taxon>Flavobacterium</taxon>
    </lineage>
</organism>
<evidence type="ECO:0000256" key="1">
    <source>
        <dbReference type="PROSITE-ProRule" id="PRU00278"/>
    </source>
</evidence>
<dbReference type="Pfam" id="PF13616">
    <property type="entry name" value="Rotamase_3"/>
    <property type="match status" value="1"/>
</dbReference>
<dbReference type="GO" id="GO:0016853">
    <property type="term" value="F:isomerase activity"/>
    <property type="evidence" value="ECO:0007669"/>
    <property type="project" value="UniProtKB-KW"/>
</dbReference>
<dbReference type="Gene3D" id="3.10.50.40">
    <property type="match status" value="1"/>
</dbReference>
<protein>
    <submittedName>
        <fullName evidence="3">Peptidylprolyl isomerase</fullName>
    </submittedName>
</protein>
<name>A0ABR9WS25_9FLAO</name>
<dbReference type="InterPro" id="IPR000297">
    <property type="entry name" value="PPIase_PpiC"/>
</dbReference>
<dbReference type="RefSeq" id="WP_194095500.1">
    <property type="nucleotide sequence ID" value="NZ_JADFTZ010000003.1"/>
</dbReference>
<feature type="domain" description="PpiC" evidence="2">
    <location>
        <begin position="80"/>
        <end position="177"/>
    </location>
</feature>
<gene>
    <name evidence="3" type="ORF">IM755_07805</name>
</gene>
<sequence>MKQLFTLLFLITFSNLTAQKIDLTAINSIDDAEKYKEINTDRFTIIDYIATTKDSLNYYKNQLSEKSKTENIKVLEVKPIVAMKVNYIFFYGKTLPKKEIDLKRKEILDLYDKGVSSDELVAKYTMDHNSKPGGNFGWIDDINVEPTFREAVKKHKKGDVFLVDTPELNWYYVVFKLYDDVEKVAIYYIKVL</sequence>
<comment type="caution">
    <text evidence="3">The sequence shown here is derived from an EMBL/GenBank/DDBJ whole genome shotgun (WGS) entry which is preliminary data.</text>
</comment>